<evidence type="ECO:0000313" key="2">
    <source>
        <dbReference type="Proteomes" id="UP001597033"/>
    </source>
</evidence>
<dbReference type="Proteomes" id="UP001597033">
    <property type="component" value="Unassembled WGS sequence"/>
</dbReference>
<gene>
    <name evidence="1" type="ORF">ACFQ2N_12675</name>
</gene>
<evidence type="ECO:0008006" key="3">
    <source>
        <dbReference type="Google" id="ProtNLM"/>
    </source>
</evidence>
<proteinExistence type="predicted"/>
<reference evidence="2" key="1">
    <citation type="journal article" date="2019" name="Int. J. Syst. Evol. Microbiol.">
        <title>The Global Catalogue of Microorganisms (GCM) 10K type strain sequencing project: providing services to taxonomists for standard genome sequencing and annotation.</title>
        <authorList>
            <consortium name="The Broad Institute Genomics Platform"/>
            <consortium name="The Broad Institute Genome Sequencing Center for Infectious Disease"/>
            <person name="Wu L."/>
            <person name="Ma J."/>
        </authorList>
    </citation>
    <scope>NUCLEOTIDE SEQUENCE [LARGE SCALE GENOMIC DNA]</scope>
    <source>
        <strain evidence="2">CCUG 55854</strain>
    </source>
</reference>
<comment type="caution">
    <text evidence="1">The sequence shown here is derived from an EMBL/GenBank/DDBJ whole genome shotgun (WGS) entry which is preliminary data.</text>
</comment>
<dbReference type="EMBL" id="JBHTKN010000008">
    <property type="protein sequence ID" value="MFD1043200.1"/>
    <property type="molecule type" value="Genomic_DNA"/>
</dbReference>
<evidence type="ECO:0000313" key="1">
    <source>
        <dbReference type="EMBL" id="MFD1043200.1"/>
    </source>
</evidence>
<dbReference type="RefSeq" id="WP_162377073.1">
    <property type="nucleotide sequence ID" value="NZ_JBHTKN010000008.1"/>
</dbReference>
<keyword evidence="2" id="KW-1185">Reference proteome</keyword>
<name>A0ABW3LXL5_9GAMM</name>
<accession>A0ABW3LXL5</accession>
<sequence length="1535" mass="168591">MRWADLSADGARLVVEHTAAGANLAIEGIGDRRVPRAVRELGFTQVHPGRYVRTELSLALSSLRGIFPGAVERDLPEAAILRDRDTLRELRASLRKAMGPDADAAGWRLARPDAYAGIKARALAQLLDVEPVFIRYEGSDDRMNFSGALTRTRGDRRIYVNVATEFPVLAVLGHEALHQMRFQQPDLYRDLVDALRPAIDEKAFARYYRNLHRQTELEGQALPDDEIREEAVADLVGDLLLDPQVWASIEDRDLVARLMQWLQELLASLVELFRRSPPPQQATLGGRELIADLDAARAAVGHALQRWQERGRRDALASDLQLAFRTAGGRAERGPDTALLANSAVRNPDGSLRVVYRGQYGPTDEPNAQHTRLPSVPYTVSPDVASVYAAGNDGFTAIPRVSACYLDLRNPMQLGDLEDPMITFAQFEAAITANGRVSPAEAREAFAGIAGYLRHHPPAFDYDRDDPDDGVVDPADLVPHDYTDCYSVADDARCVELAQRAGYDGFVFQGIFTSEDQFDRPKDVVEAAGFEFCGGMALEYRTFHPDQAVSIFDMRVDPVLAGVAFRRVFHGSPYRFDKPSLGFNRSGEGANTFGYGLYLAEARDVAEFYRSKLAARTHPVRWGNVLVPGEEIRPLAERDLGAGAGEEAVWLLHMLASGYRVEDMQRMGEGMDEPRRGHVLGALSRIERFHAQDVKAAGVYIAHEQGADAMLAKGWSQGLYAARRDLAHYLNQGRSLDQARAEVAAEQAERLANLQAYLADDEARIAAARAADDAPALDAAMSSARDTRWFIREAEAVCQILADPQTVLADTRHLQAEGVIYEADVADEARLLQWDEKVTAEQFGEILAHLPGPQAEALSREWNAYGGTYQQLGRDLYRALEGAVGGDALASQVLGQVGYSGLRYLDGQSRTSADGGSYNFVIWDLGALKSFEPAPAMAFKRGGAAAAAEPVFYSALLRAIEQTGGAPRQASAQQWLGWLDGAQRRGLCKATERAWVGVDAWLQAQSGAVTREALADHVREHVPKLREQVMGQMDIANAALEESGWEVRVNGSYVSIVGPNGDLCDFSAVPPHVREAMNASWKAGEGAAHYPGHQLKHADPVAEASYRELLLVLDAPMTPEHRVARDAMREAKACLDSAPQDRIEAAVGRFHATASVEQAHRDTVAELGYKTTHFKGKQNVLVHARFSERTDEHGLRTLLIEEIQSDWAQAGRQHGYLSHESAAQRLLLRLERAALQAELCDLPRDGEEQAARRLEIHERVHMIESQLAEPVAVAPTPFKRSEDWSMLVFRRLVRWAADAGYQQVAWTTGDTQIQRYSSALRQHVEAIDWVNAGPQTSVAAIKDGKIVYNAKVDAAGIVTYSPERRSIGLPASKVFGKDVADQILAKSSGRIQGQNLAVGGTGMRGFYDDILPAAVGRWARPLGGAVDSTSIETPTGDESSLVLLLPDEIDDLAKFDCFRTQDGREVDYYQAQSLLQEGRSLFVGKDAPMTTVHALQITPAMRDAVAAGMPMFRRGLKPDGPRAEEEVEVRLAASF</sequence>
<protein>
    <recommendedName>
        <fullName evidence="3">Large polyvalent protein associated domain-containing protein</fullName>
    </recommendedName>
</protein>
<organism evidence="1 2">
    <name type="scientific">Pseudoxanthomonas kaohsiungensis</name>
    <dbReference type="NCBI Taxonomy" id="283923"/>
    <lineage>
        <taxon>Bacteria</taxon>
        <taxon>Pseudomonadati</taxon>
        <taxon>Pseudomonadota</taxon>
        <taxon>Gammaproteobacteria</taxon>
        <taxon>Lysobacterales</taxon>
        <taxon>Lysobacteraceae</taxon>
        <taxon>Pseudoxanthomonas</taxon>
    </lineage>
</organism>